<protein>
    <submittedName>
        <fullName evidence="3">Permease of the drug/metabolite transporter (DMT) superfamily</fullName>
    </submittedName>
</protein>
<dbReference type="SUPFAM" id="SSF103481">
    <property type="entry name" value="Multidrug resistance efflux transporter EmrE"/>
    <property type="match status" value="2"/>
</dbReference>
<proteinExistence type="predicted"/>
<feature type="transmembrane region" description="Helical" evidence="1">
    <location>
        <begin position="210"/>
        <end position="229"/>
    </location>
</feature>
<feature type="transmembrane region" description="Helical" evidence="1">
    <location>
        <begin position="65"/>
        <end position="85"/>
    </location>
</feature>
<evidence type="ECO:0000313" key="3">
    <source>
        <dbReference type="EMBL" id="SNR82586.1"/>
    </source>
</evidence>
<evidence type="ECO:0000259" key="2">
    <source>
        <dbReference type="Pfam" id="PF00892"/>
    </source>
</evidence>
<dbReference type="Gene3D" id="1.10.3730.20">
    <property type="match status" value="1"/>
</dbReference>
<feature type="transmembrane region" description="Helical" evidence="1">
    <location>
        <begin position="155"/>
        <end position="173"/>
    </location>
</feature>
<dbReference type="PANTHER" id="PTHR22911">
    <property type="entry name" value="ACYL-MALONYL CONDENSING ENZYME-RELATED"/>
    <property type="match status" value="1"/>
</dbReference>
<dbReference type="EMBL" id="FZOC01000002">
    <property type="protein sequence ID" value="SNR82586.1"/>
    <property type="molecule type" value="Genomic_DNA"/>
</dbReference>
<keyword evidence="1" id="KW-1133">Transmembrane helix</keyword>
<feature type="transmembrane region" description="Helical" evidence="1">
    <location>
        <begin position="241"/>
        <end position="260"/>
    </location>
</feature>
<dbReference type="AlphaFoldDB" id="A0A238ZGE4"/>
<feature type="domain" description="EamA" evidence="2">
    <location>
        <begin position="4"/>
        <end position="137"/>
    </location>
</feature>
<feature type="transmembrane region" description="Helical" evidence="1">
    <location>
        <begin position="124"/>
        <end position="143"/>
    </location>
</feature>
<dbReference type="InterPro" id="IPR037185">
    <property type="entry name" value="EmrE-like"/>
</dbReference>
<dbReference type="RefSeq" id="WP_143337327.1">
    <property type="nucleotide sequence ID" value="NZ_FZOC01000002.1"/>
</dbReference>
<evidence type="ECO:0000313" key="4">
    <source>
        <dbReference type="Proteomes" id="UP000198324"/>
    </source>
</evidence>
<name>A0A238ZGE4_9BACT</name>
<keyword evidence="1" id="KW-0812">Transmembrane</keyword>
<keyword evidence="4" id="KW-1185">Reference proteome</keyword>
<feature type="transmembrane region" description="Helical" evidence="1">
    <location>
        <begin position="91"/>
        <end position="112"/>
    </location>
</feature>
<gene>
    <name evidence="3" type="ORF">SAMN04488503_1532</name>
</gene>
<feature type="domain" description="EamA" evidence="2">
    <location>
        <begin position="154"/>
        <end position="283"/>
    </location>
</feature>
<accession>A0A238ZGE4</accession>
<dbReference type="Pfam" id="PF00892">
    <property type="entry name" value="EamA"/>
    <property type="match status" value="2"/>
</dbReference>
<reference evidence="3 4" key="1">
    <citation type="submission" date="2017-06" db="EMBL/GenBank/DDBJ databases">
        <authorList>
            <person name="Kim H.J."/>
            <person name="Triplett B.A."/>
        </authorList>
    </citation>
    <scope>NUCLEOTIDE SEQUENCE [LARGE SCALE GENOMIC DNA]</scope>
    <source>
        <strain evidence="3 4">DSM 13116</strain>
    </source>
</reference>
<feature type="transmembrane region" description="Helical" evidence="1">
    <location>
        <begin position="38"/>
        <end position="58"/>
    </location>
</feature>
<dbReference type="InterPro" id="IPR000620">
    <property type="entry name" value="EamA_dom"/>
</dbReference>
<dbReference type="OrthoDB" id="6707571at2"/>
<sequence>MLNAGYIYVLCAAALWALIGPLSKQVISLGVSPLEAAFWRSAIGWSFFAAHALATGAWRLQRKDAPAIASFGIIGVSTLFGAYVLSINMVGAALASVLLYTAPAWVAVLAWLTLGEKMHAHKLVALFMTLAGVACVSLGPALVSGKGLGAVNLPGILLGLLSGFSYATYYIFGKRYLGRYATPTLFLYALPVGCLGLLPFVTFTPKSGETWLFLTLLAATTTYGAYSVYYEGLRRLSATRTAIVATLEPVLAAGLAYVWWDERFDLMGYAGSALILAAVLCTILGGGRSHGQEATS</sequence>
<keyword evidence="1" id="KW-0472">Membrane</keyword>
<feature type="transmembrane region" description="Helical" evidence="1">
    <location>
        <begin position="185"/>
        <end position="204"/>
    </location>
</feature>
<dbReference type="GO" id="GO:0016020">
    <property type="term" value="C:membrane"/>
    <property type="evidence" value="ECO:0007669"/>
    <property type="project" value="InterPro"/>
</dbReference>
<feature type="transmembrane region" description="Helical" evidence="1">
    <location>
        <begin position="266"/>
        <end position="286"/>
    </location>
</feature>
<dbReference type="PANTHER" id="PTHR22911:SF79">
    <property type="entry name" value="MOBA-LIKE NTP TRANSFERASE DOMAIN-CONTAINING PROTEIN"/>
    <property type="match status" value="1"/>
</dbReference>
<evidence type="ECO:0000256" key="1">
    <source>
        <dbReference type="SAM" id="Phobius"/>
    </source>
</evidence>
<organism evidence="3 4">
    <name type="scientific">Humidesulfovibrio mexicanus</name>
    <dbReference type="NCBI Taxonomy" id="147047"/>
    <lineage>
        <taxon>Bacteria</taxon>
        <taxon>Pseudomonadati</taxon>
        <taxon>Thermodesulfobacteriota</taxon>
        <taxon>Desulfovibrionia</taxon>
        <taxon>Desulfovibrionales</taxon>
        <taxon>Desulfovibrionaceae</taxon>
        <taxon>Humidesulfovibrio</taxon>
    </lineage>
</organism>
<dbReference type="Proteomes" id="UP000198324">
    <property type="component" value="Unassembled WGS sequence"/>
</dbReference>